<evidence type="ECO:0000313" key="3">
    <source>
        <dbReference type="EMBL" id="TGJ83454.1"/>
    </source>
</evidence>
<dbReference type="AlphaFoldDB" id="A0A4Z0YHM0"/>
<proteinExistence type="predicted"/>
<feature type="region of interest" description="Disordered" evidence="1">
    <location>
        <begin position="439"/>
        <end position="486"/>
    </location>
</feature>
<feature type="transmembrane region" description="Helical" evidence="2">
    <location>
        <begin position="495"/>
        <end position="518"/>
    </location>
</feature>
<dbReference type="Proteomes" id="UP000297716">
    <property type="component" value="Unassembled WGS sequence"/>
</dbReference>
<evidence type="ECO:0000313" key="4">
    <source>
        <dbReference type="Proteomes" id="UP000297716"/>
    </source>
</evidence>
<dbReference type="Gene3D" id="2.120.10.80">
    <property type="entry name" value="Kelch-type beta propeller"/>
    <property type="match status" value="1"/>
</dbReference>
<reference evidence="3 4" key="1">
    <citation type="submission" date="2019-03" db="EMBL/GenBank/DDBJ databases">
        <title>Draft genome sequence of Xylaria hypoxylon DSM 108379, a ubiquitous saprotrophic-parasitic fungi on hardwood.</title>
        <authorList>
            <person name="Buettner E."/>
            <person name="Leonhardt S."/>
            <person name="Gebauer A.M."/>
            <person name="Liers C."/>
            <person name="Hofrichter M."/>
            <person name="Kellner H."/>
        </authorList>
    </citation>
    <scope>NUCLEOTIDE SEQUENCE [LARGE SCALE GENOMIC DNA]</scope>
    <source>
        <strain evidence="3 4">DSM 108379</strain>
    </source>
</reference>
<dbReference type="PANTHER" id="PTHR23244:SF490">
    <property type="entry name" value="KELCH REPEAT PROTEIN"/>
    <property type="match status" value="1"/>
</dbReference>
<sequence length="600" mass="65447">MLSSEAVCIFQVTDLPKLSVAAIVDDRLFFCSGNYTFDDDGQPRHTTASIFWIYLNETLDVTGPLDMALLGSAGLPDESLNGGKNPDPGGFAGTFFYDHTTIYPYAGLVGPEADGVNNNELYAFNSSDNSWKQVQVEGGKISFGENSEGVYASDPRTGTSFYTGGWVTAYNGTYNGTVKFRSSNSGTPYWSFETAVAGMQGPNILKGSMVYVRKGQAGILIAFGGYQTAYQGTEIPDWPWDQRPFSEIFIYDIQTSTWYHQTATGDLPELRTEFCAAVSAAPDDSSFQITIHGGWDQLNRRAFNDVYVLSVPSFRWIKVEDSNNPDLVGIDQPGRNRHKCDMWNETSMIVSGGQLTLGQGDTVLLTDMCNPQYPPIKVLDTSTYIWQTEFNPILTYSVPEVVTNVIGGDSSGGASLTEPELGWETDDLRNIFSQTVIRDTYVPPERSSQNNASDPATDPITDPIPDPITDPKDPSDPNEDKTNDVLNSSSLTTGAIAGIVVGAVAALAGVFAAVFLCCRRRKYQAADQSADQATPSVSSFTSIPLVKRWHKPELDATVTPRYELSTENNVYEVHGDDRGKQNQIVHDQQIGGSSPAPISH</sequence>
<dbReference type="EMBL" id="SKBN01000093">
    <property type="protein sequence ID" value="TGJ83454.1"/>
    <property type="molecule type" value="Genomic_DNA"/>
</dbReference>
<keyword evidence="2" id="KW-0472">Membrane</keyword>
<evidence type="ECO:0000256" key="1">
    <source>
        <dbReference type="SAM" id="MobiDB-lite"/>
    </source>
</evidence>
<feature type="region of interest" description="Disordered" evidence="1">
    <location>
        <begin position="574"/>
        <end position="600"/>
    </location>
</feature>
<dbReference type="InterPro" id="IPR011043">
    <property type="entry name" value="Gal_Oxase/kelch_b-propeller"/>
</dbReference>
<dbReference type="Pfam" id="PF24681">
    <property type="entry name" value="Kelch_KLHDC2_KLHL20_DRC7"/>
    <property type="match status" value="1"/>
</dbReference>
<name>A0A4Z0YHM0_9PEZI</name>
<dbReference type="OrthoDB" id="10251809at2759"/>
<dbReference type="InterPro" id="IPR015915">
    <property type="entry name" value="Kelch-typ_b-propeller"/>
</dbReference>
<dbReference type="STRING" id="37992.A0A4Z0YHM0"/>
<keyword evidence="2" id="KW-1133">Transmembrane helix</keyword>
<dbReference type="PANTHER" id="PTHR23244">
    <property type="entry name" value="KELCH REPEAT DOMAIN"/>
    <property type="match status" value="1"/>
</dbReference>
<organism evidence="3 4">
    <name type="scientific">Xylaria hypoxylon</name>
    <dbReference type="NCBI Taxonomy" id="37992"/>
    <lineage>
        <taxon>Eukaryota</taxon>
        <taxon>Fungi</taxon>
        <taxon>Dikarya</taxon>
        <taxon>Ascomycota</taxon>
        <taxon>Pezizomycotina</taxon>
        <taxon>Sordariomycetes</taxon>
        <taxon>Xylariomycetidae</taxon>
        <taxon>Xylariales</taxon>
        <taxon>Xylariaceae</taxon>
        <taxon>Xylaria</taxon>
    </lineage>
</organism>
<keyword evidence="4" id="KW-1185">Reference proteome</keyword>
<feature type="compositionally biased region" description="Polar residues" evidence="1">
    <location>
        <begin position="581"/>
        <end position="592"/>
    </location>
</feature>
<feature type="compositionally biased region" description="Basic and acidic residues" evidence="1">
    <location>
        <begin position="469"/>
        <end position="483"/>
    </location>
</feature>
<protein>
    <recommendedName>
        <fullName evidence="5">Kelch repeat protein</fullName>
    </recommendedName>
</protein>
<keyword evidence="2" id="KW-0812">Transmembrane</keyword>
<evidence type="ECO:0000256" key="2">
    <source>
        <dbReference type="SAM" id="Phobius"/>
    </source>
</evidence>
<dbReference type="SUPFAM" id="SSF50965">
    <property type="entry name" value="Galactose oxidase, central domain"/>
    <property type="match status" value="1"/>
</dbReference>
<comment type="caution">
    <text evidence="3">The sequence shown here is derived from an EMBL/GenBank/DDBJ whole genome shotgun (WGS) entry which is preliminary data.</text>
</comment>
<evidence type="ECO:0008006" key="5">
    <source>
        <dbReference type="Google" id="ProtNLM"/>
    </source>
</evidence>
<gene>
    <name evidence="3" type="ORF">E0Z10_g5283</name>
</gene>
<accession>A0A4Z0YHM0</accession>